<accession>W4FHS4</accession>
<dbReference type="AlphaFoldDB" id="W4FHS4"/>
<sequence>MASKRHSHHANIGGQGQKELIPFGPALFEFMRMHRDEERYTAVYFDMPMGKTLAEVGKSSKVVTCEKHLDRLAAVLTIRADEESHDKEVEAMFSFVEPLPHAMLKTEWLVEEDNRVGNEDFTGEEKRLAMVKRTILNHGEHSTPNATKRTYKRIPLSAKKRIVDAFNNAMDWKRVAQAKGVNISSARNWLHLDSLTSKQRGGNKYHDS</sequence>
<name>W4FHS4_APHAT</name>
<proteinExistence type="predicted"/>
<dbReference type="EMBL" id="KI913213">
    <property type="protein sequence ID" value="ETV66298.1"/>
    <property type="molecule type" value="Genomic_DNA"/>
</dbReference>
<organism evidence="1">
    <name type="scientific">Aphanomyces astaci</name>
    <name type="common">Crayfish plague agent</name>
    <dbReference type="NCBI Taxonomy" id="112090"/>
    <lineage>
        <taxon>Eukaryota</taxon>
        <taxon>Sar</taxon>
        <taxon>Stramenopiles</taxon>
        <taxon>Oomycota</taxon>
        <taxon>Saprolegniomycetes</taxon>
        <taxon>Saprolegniales</taxon>
        <taxon>Verrucalvaceae</taxon>
        <taxon>Aphanomyces</taxon>
    </lineage>
</organism>
<dbReference type="VEuPathDB" id="FungiDB:H257_17201"/>
<dbReference type="GeneID" id="20819197"/>
<reference evidence="1" key="1">
    <citation type="submission" date="2013-12" db="EMBL/GenBank/DDBJ databases">
        <title>The Genome Sequence of Aphanomyces astaci APO3.</title>
        <authorList>
            <consortium name="The Broad Institute Genomics Platform"/>
            <person name="Russ C."/>
            <person name="Tyler B."/>
            <person name="van West P."/>
            <person name="Dieguez-Uribeondo J."/>
            <person name="Young S.K."/>
            <person name="Zeng Q."/>
            <person name="Gargeya S."/>
            <person name="Fitzgerald M."/>
            <person name="Abouelleil A."/>
            <person name="Alvarado L."/>
            <person name="Chapman S.B."/>
            <person name="Gainer-Dewar J."/>
            <person name="Goldberg J."/>
            <person name="Griggs A."/>
            <person name="Gujja S."/>
            <person name="Hansen M."/>
            <person name="Howarth C."/>
            <person name="Imamovic A."/>
            <person name="Ireland A."/>
            <person name="Larimer J."/>
            <person name="McCowan C."/>
            <person name="Murphy C."/>
            <person name="Pearson M."/>
            <person name="Poon T.W."/>
            <person name="Priest M."/>
            <person name="Roberts A."/>
            <person name="Saif S."/>
            <person name="Shea T."/>
            <person name="Sykes S."/>
            <person name="Wortman J."/>
            <person name="Nusbaum C."/>
            <person name="Birren B."/>
        </authorList>
    </citation>
    <scope>NUCLEOTIDE SEQUENCE [LARGE SCALE GENOMIC DNA]</scope>
    <source>
        <strain evidence="1">APO3</strain>
    </source>
</reference>
<evidence type="ECO:0000313" key="1">
    <source>
        <dbReference type="EMBL" id="ETV66298.1"/>
    </source>
</evidence>
<protein>
    <submittedName>
        <fullName evidence="1">Uncharacterized protein</fullName>
    </submittedName>
</protein>
<gene>
    <name evidence="1" type="ORF">H257_17201</name>
</gene>
<dbReference type="RefSeq" id="XP_009844204.1">
    <property type="nucleotide sequence ID" value="XM_009845902.1"/>
</dbReference>